<accession>A0A9D4IP90</accession>
<comment type="caution">
    <text evidence="1">The sequence shown here is derived from an EMBL/GenBank/DDBJ whole genome shotgun (WGS) entry which is preliminary data.</text>
</comment>
<evidence type="ECO:0000313" key="1">
    <source>
        <dbReference type="EMBL" id="KAH3783051.1"/>
    </source>
</evidence>
<dbReference type="EMBL" id="JAIWYP010000008">
    <property type="protein sequence ID" value="KAH3783051.1"/>
    <property type="molecule type" value="Genomic_DNA"/>
</dbReference>
<reference evidence="1" key="2">
    <citation type="submission" date="2020-11" db="EMBL/GenBank/DDBJ databases">
        <authorList>
            <person name="McCartney M.A."/>
            <person name="Auch B."/>
            <person name="Kono T."/>
            <person name="Mallez S."/>
            <person name="Becker A."/>
            <person name="Gohl D.M."/>
            <person name="Silverstein K.A.T."/>
            <person name="Koren S."/>
            <person name="Bechman K.B."/>
            <person name="Herman A."/>
            <person name="Abrahante J.E."/>
            <person name="Garbe J."/>
        </authorList>
    </citation>
    <scope>NUCLEOTIDE SEQUENCE</scope>
    <source>
        <strain evidence="1">Duluth1</strain>
        <tissue evidence="1">Whole animal</tissue>
    </source>
</reference>
<dbReference type="Proteomes" id="UP000828390">
    <property type="component" value="Unassembled WGS sequence"/>
</dbReference>
<reference evidence="1" key="1">
    <citation type="journal article" date="2019" name="bioRxiv">
        <title>The Genome of the Zebra Mussel, Dreissena polymorpha: A Resource for Invasive Species Research.</title>
        <authorList>
            <person name="McCartney M.A."/>
            <person name="Auch B."/>
            <person name="Kono T."/>
            <person name="Mallez S."/>
            <person name="Zhang Y."/>
            <person name="Obille A."/>
            <person name="Becker A."/>
            <person name="Abrahante J.E."/>
            <person name="Garbe J."/>
            <person name="Badalamenti J.P."/>
            <person name="Herman A."/>
            <person name="Mangelson H."/>
            <person name="Liachko I."/>
            <person name="Sullivan S."/>
            <person name="Sone E.D."/>
            <person name="Koren S."/>
            <person name="Silverstein K.A.T."/>
            <person name="Beckman K.B."/>
            <person name="Gohl D.M."/>
        </authorList>
    </citation>
    <scope>NUCLEOTIDE SEQUENCE</scope>
    <source>
        <strain evidence="1">Duluth1</strain>
        <tissue evidence="1">Whole animal</tissue>
    </source>
</reference>
<gene>
    <name evidence="1" type="ORF">DPMN_160978</name>
</gene>
<name>A0A9D4IP90_DREPO</name>
<evidence type="ECO:0000313" key="2">
    <source>
        <dbReference type="Proteomes" id="UP000828390"/>
    </source>
</evidence>
<sequence length="58" mass="6340">MDLNLARLGAWGVVPKSFPAYGRHTSRTRGLGRGSQTIHCLWDLPLVGLGPWGVSPKR</sequence>
<proteinExistence type="predicted"/>
<protein>
    <submittedName>
        <fullName evidence="1">Uncharacterized protein</fullName>
    </submittedName>
</protein>
<keyword evidence="2" id="KW-1185">Reference proteome</keyword>
<dbReference type="AlphaFoldDB" id="A0A9D4IP90"/>
<organism evidence="1 2">
    <name type="scientific">Dreissena polymorpha</name>
    <name type="common">Zebra mussel</name>
    <name type="synonym">Mytilus polymorpha</name>
    <dbReference type="NCBI Taxonomy" id="45954"/>
    <lineage>
        <taxon>Eukaryota</taxon>
        <taxon>Metazoa</taxon>
        <taxon>Spiralia</taxon>
        <taxon>Lophotrochozoa</taxon>
        <taxon>Mollusca</taxon>
        <taxon>Bivalvia</taxon>
        <taxon>Autobranchia</taxon>
        <taxon>Heteroconchia</taxon>
        <taxon>Euheterodonta</taxon>
        <taxon>Imparidentia</taxon>
        <taxon>Neoheterodontei</taxon>
        <taxon>Myida</taxon>
        <taxon>Dreissenoidea</taxon>
        <taxon>Dreissenidae</taxon>
        <taxon>Dreissena</taxon>
    </lineage>
</organism>